<reference evidence="1 2" key="1">
    <citation type="submission" date="2016-04" db="EMBL/GenBank/DDBJ databases">
        <title>ATOL: Assembling a taxonomically balanced genome-scale reconstruction of the evolutionary history of the Enterobacteriaceae.</title>
        <authorList>
            <person name="Plunkett G.III."/>
            <person name="Neeno-Eckwall E.C."/>
            <person name="Glasner J.D."/>
            <person name="Perna N.T."/>
        </authorList>
    </citation>
    <scope>NUCLEOTIDE SEQUENCE [LARGE SCALE GENOMIC DNA]</scope>
    <source>
        <strain evidence="1 2">ATCC 51607</strain>
    </source>
</reference>
<name>A0A1B7HJS7_9ENTR</name>
<dbReference type="Proteomes" id="UP000078286">
    <property type="component" value="Unassembled WGS sequence"/>
</dbReference>
<proteinExistence type="predicted"/>
<accession>A0A1B7HJS7</accession>
<evidence type="ECO:0000313" key="2">
    <source>
        <dbReference type="Proteomes" id="UP000078286"/>
    </source>
</evidence>
<protein>
    <submittedName>
        <fullName evidence="1">Uncharacterized protein</fullName>
    </submittedName>
</protein>
<sequence>MFGLQFFGMEQKSALAARHLKAIQPDYYWILYQARLEMLYYFVEPLLAGMIKKVRETAFENMDELTDFIRDNYGV</sequence>
<dbReference type="PATRIC" id="fig|1354255.3.peg.3369"/>
<evidence type="ECO:0000313" key="1">
    <source>
        <dbReference type="EMBL" id="OAT15826.1"/>
    </source>
</evidence>
<dbReference type="EMBL" id="LXEO01000049">
    <property type="protein sequence ID" value="OAT15826.1"/>
    <property type="molecule type" value="Genomic_DNA"/>
</dbReference>
<dbReference type="AlphaFoldDB" id="A0A1B7HJS7"/>
<comment type="caution">
    <text evidence="1">The sequence shown here is derived from an EMBL/GenBank/DDBJ whole genome shotgun (WGS) entry which is preliminary data.</text>
</comment>
<organism evidence="1 2">
    <name type="scientific">Buttiauxella noackiae ATCC 51607</name>
    <dbReference type="NCBI Taxonomy" id="1354255"/>
    <lineage>
        <taxon>Bacteria</taxon>
        <taxon>Pseudomonadati</taxon>
        <taxon>Pseudomonadota</taxon>
        <taxon>Gammaproteobacteria</taxon>
        <taxon>Enterobacterales</taxon>
        <taxon>Enterobacteriaceae</taxon>
        <taxon>Buttiauxella</taxon>
    </lineage>
</organism>
<gene>
    <name evidence="1" type="ORF">M979_3274</name>
</gene>
<keyword evidence="2" id="KW-1185">Reference proteome</keyword>